<evidence type="ECO:0000256" key="2">
    <source>
        <dbReference type="ARBA" id="ARBA00022487"/>
    </source>
</evidence>
<keyword evidence="5" id="KW-1133">Transmembrane helix</keyword>
<dbReference type="ESTHER" id="parti-a0a0n4z6u7">
    <property type="family name" value="Carb_B_Nematoda"/>
</dbReference>
<evidence type="ECO:0000313" key="7">
    <source>
        <dbReference type="Proteomes" id="UP000038045"/>
    </source>
</evidence>
<dbReference type="Proteomes" id="UP000038045">
    <property type="component" value="Unplaced"/>
</dbReference>
<dbReference type="AlphaFoldDB" id="A0A0N4Z6U7"/>
<keyword evidence="2" id="KW-0719">Serine esterase</keyword>
<dbReference type="InterPro" id="IPR029058">
    <property type="entry name" value="AB_hydrolase_fold"/>
</dbReference>
<keyword evidence="7" id="KW-1185">Reference proteome</keyword>
<accession>A0A0N4Z6U7</accession>
<dbReference type="GO" id="GO:0052689">
    <property type="term" value="F:carboxylic ester hydrolase activity"/>
    <property type="evidence" value="ECO:0007669"/>
    <property type="project" value="UniProtKB-KW"/>
</dbReference>
<evidence type="ECO:0000256" key="4">
    <source>
        <dbReference type="RuleBase" id="RU361235"/>
    </source>
</evidence>
<dbReference type="EC" id="3.1.1.-" evidence="4"/>
<evidence type="ECO:0000256" key="5">
    <source>
        <dbReference type="SAM" id="Phobius"/>
    </source>
</evidence>
<dbReference type="Gene3D" id="3.40.50.1820">
    <property type="entry name" value="alpha/beta hydrolase"/>
    <property type="match status" value="1"/>
</dbReference>
<dbReference type="InterPro" id="IPR002018">
    <property type="entry name" value="CarbesteraseB"/>
</dbReference>
<dbReference type="PANTHER" id="PTHR45580:SF6">
    <property type="entry name" value="CARBOXYLESTERASE TYPE B DOMAIN-CONTAINING PROTEIN"/>
    <property type="match status" value="1"/>
</dbReference>
<dbReference type="Pfam" id="PF00135">
    <property type="entry name" value="COesterase"/>
    <property type="match status" value="1"/>
</dbReference>
<keyword evidence="5" id="KW-0812">Transmembrane</keyword>
<keyword evidence="5" id="KW-0472">Membrane</keyword>
<dbReference type="PROSITE" id="PS00122">
    <property type="entry name" value="CARBOXYLESTERASE_B_1"/>
    <property type="match status" value="1"/>
</dbReference>
<evidence type="ECO:0000256" key="1">
    <source>
        <dbReference type="ARBA" id="ARBA00005964"/>
    </source>
</evidence>
<organism evidence="7 8">
    <name type="scientific">Parastrongyloides trichosuri</name>
    <name type="common">Possum-specific nematode worm</name>
    <dbReference type="NCBI Taxonomy" id="131310"/>
    <lineage>
        <taxon>Eukaryota</taxon>
        <taxon>Metazoa</taxon>
        <taxon>Ecdysozoa</taxon>
        <taxon>Nematoda</taxon>
        <taxon>Chromadorea</taxon>
        <taxon>Rhabditida</taxon>
        <taxon>Tylenchina</taxon>
        <taxon>Panagrolaimomorpha</taxon>
        <taxon>Strongyloidoidea</taxon>
        <taxon>Strongyloididae</taxon>
        <taxon>Parastrongyloides</taxon>
    </lineage>
</organism>
<sequence>MCCFCITTSILYRYGLVKGKKIITENKNFTSYGYFGIPYASPPVGELRFKEPKAPSKWFGIRNSDSFGMSCIHNATKNKKKIDESKISEDCLFINILTNYHCILQGNCSVLLYIHGGQFTYGGSDNLDSEMLIDNFVRRDIVVCTINYRLGFLGFSMINHKLSNISMNTNVGLFDILQSIKWIHDEIDNFGGNKRSITLMGHSSGGMLANYLYYSKRSENLIEKFILMSGPMRTGYFKDGNEAFSREIIKMTGCSFNTTNWDSIENLEQILKCLRNLDAKKIIDAQRLVEDSGLQIYAPSFDRGNNSFLEYDIQYLIDNKPKKPLLIGGTLYEFVDGENCFEGNSTKVIEKNVQTYCKYMCSFLDFKNTTVAVSACENEYKEDYFKTLDMTSDIEIFLPNLRQCYENWNVDSDTYMYKFIYDKMEKTLDTYHKWLPQHASDIVYITGQHKNIFSEIDLKIQDKYSQIFANFIKTSNPSDTEIHFNKFNPNLNNFYEINFDSNGTLVGEMKNKYKDEAVKFWNVKLVQLVGKYNITQYEGKFNEINKEKLLVGSTVKNFTELSYPPTYYHQNIKPKVYSSIKDSKGAPENATGVTFYVVFFLTLFSMLIYILAKNCRRNQNLKYQVFN</sequence>
<evidence type="ECO:0000256" key="3">
    <source>
        <dbReference type="ARBA" id="ARBA00022801"/>
    </source>
</evidence>
<dbReference type="STRING" id="131310.A0A0N4Z6U7"/>
<name>A0A0N4Z6U7_PARTI</name>
<dbReference type="InterPro" id="IPR019826">
    <property type="entry name" value="Carboxylesterase_B_AS"/>
</dbReference>
<protein>
    <recommendedName>
        <fullName evidence="4">Carboxylic ester hydrolase</fullName>
        <ecNumber evidence="4">3.1.1.-</ecNumber>
    </recommendedName>
</protein>
<reference evidence="8" key="1">
    <citation type="submission" date="2017-02" db="UniProtKB">
        <authorList>
            <consortium name="WormBaseParasite"/>
        </authorList>
    </citation>
    <scope>IDENTIFICATION</scope>
</reference>
<evidence type="ECO:0000259" key="6">
    <source>
        <dbReference type="Pfam" id="PF00135"/>
    </source>
</evidence>
<proteinExistence type="inferred from homology"/>
<dbReference type="PANTHER" id="PTHR45580">
    <property type="entry name" value="PROTEIN CBG05369"/>
    <property type="match status" value="1"/>
</dbReference>
<dbReference type="WBParaSite" id="PTRK_0000290300.1">
    <property type="protein sequence ID" value="PTRK_0000290300.1"/>
    <property type="gene ID" value="PTRK_0000290300"/>
</dbReference>
<dbReference type="SUPFAM" id="SSF53474">
    <property type="entry name" value="alpha/beta-Hydrolases"/>
    <property type="match status" value="1"/>
</dbReference>
<feature type="domain" description="Carboxylesterase type B" evidence="6">
    <location>
        <begin position="10"/>
        <end position="521"/>
    </location>
</feature>
<feature type="transmembrane region" description="Helical" evidence="5">
    <location>
        <begin position="593"/>
        <end position="612"/>
    </location>
</feature>
<comment type="similarity">
    <text evidence="1 4">Belongs to the type-B carboxylesterase/lipase family.</text>
</comment>
<evidence type="ECO:0000313" key="8">
    <source>
        <dbReference type="WBParaSite" id="PTRK_0000290300.1"/>
    </source>
</evidence>
<keyword evidence="3 4" id="KW-0378">Hydrolase</keyword>